<organism evidence="2 3">
    <name type="scientific">Nocardioides islandensis</name>
    <dbReference type="NCBI Taxonomy" id="433663"/>
    <lineage>
        <taxon>Bacteria</taxon>
        <taxon>Bacillati</taxon>
        <taxon>Actinomycetota</taxon>
        <taxon>Actinomycetes</taxon>
        <taxon>Propionibacteriales</taxon>
        <taxon>Nocardioidaceae</taxon>
        <taxon>Nocardioides</taxon>
    </lineage>
</organism>
<comment type="caution">
    <text evidence="2">The sequence shown here is derived from an EMBL/GenBank/DDBJ whole genome shotgun (WGS) entry which is preliminary data.</text>
</comment>
<evidence type="ECO:0000313" key="2">
    <source>
        <dbReference type="EMBL" id="MBF4765182.1"/>
    </source>
</evidence>
<keyword evidence="3" id="KW-1185">Reference proteome</keyword>
<dbReference type="EMBL" id="JADKPN010000013">
    <property type="protein sequence ID" value="MBF4765182.1"/>
    <property type="molecule type" value="Genomic_DNA"/>
</dbReference>
<dbReference type="InterPro" id="IPR025159">
    <property type="entry name" value="AbiEi_N"/>
</dbReference>
<feature type="domain" description="AbiEi antitoxin N-terminal" evidence="1">
    <location>
        <begin position="14"/>
        <end position="45"/>
    </location>
</feature>
<dbReference type="Proteomes" id="UP000640489">
    <property type="component" value="Unassembled WGS sequence"/>
</dbReference>
<protein>
    <submittedName>
        <fullName evidence="2">Type IV toxin-antitoxin system AbiEi family antitoxin domain-containing protein</fullName>
    </submittedName>
</protein>
<name>A0A930VEP3_9ACTN</name>
<sequence>MMEQVPLDGVVWLRRDALAEGYSDRKIAKLVRAGEWYRVRRGAYTSGDLWRRLSPEDRHRVLCRAVLLTAHPTAALTHVSGAIEWGAETWGFDLDEVHLTRTDGKSGRREDGVAHHRGKLTEGEVVVRNGVRVAAAARTVAETCTIAGVEPALAVANSLLHRQEVSRADLEVQTDLTRHWPRSLTTELVRRLADQRIESVAESRALHLFWREHLPRPEPQVAVHDESGRLVGRVDFLWATHGVFAEIDGKLKYLTMRRQGETLDEFLLREKRREEQICALTGWVCIRITWDDLARPHILARRISRLLAARATRPA</sequence>
<gene>
    <name evidence="2" type="ORF">ISU07_18785</name>
</gene>
<proteinExistence type="predicted"/>
<evidence type="ECO:0000259" key="1">
    <source>
        <dbReference type="Pfam" id="PF13338"/>
    </source>
</evidence>
<dbReference type="AlphaFoldDB" id="A0A930VEP3"/>
<dbReference type="Pfam" id="PF13338">
    <property type="entry name" value="AbiEi_4"/>
    <property type="match status" value="1"/>
</dbReference>
<evidence type="ECO:0000313" key="3">
    <source>
        <dbReference type="Proteomes" id="UP000640489"/>
    </source>
</evidence>
<accession>A0A930VEP3</accession>
<reference evidence="2" key="1">
    <citation type="submission" date="2020-11" db="EMBL/GenBank/DDBJ databases">
        <title>Nocardioides sp. nov., isolated from Soil of Cynanchum wilfordii Hemsley rhizosphere.</title>
        <authorList>
            <person name="Lee J.-S."/>
            <person name="Suh M.K."/>
            <person name="Kim J.-S."/>
        </authorList>
    </citation>
    <scope>NUCLEOTIDE SEQUENCE</scope>
    <source>
        <strain evidence="2">KCTC 19275</strain>
    </source>
</reference>